<proteinExistence type="predicted"/>
<reference evidence="1 2" key="1">
    <citation type="submission" date="2016-10" db="EMBL/GenBank/DDBJ databases">
        <authorList>
            <person name="de Groot N.N."/>
        </authorList>
    </citation>
    <scope>NUCLEOTIDE SEQUENCE [LARGE SCALE GENOMIC DNA]</scope>
    <source>
        <strain evidence="1 2">DSM 25584</strain>
    </source>
</reference>
<dbReference type="STRING" id="1082479.SAMN05216241_1201"/>
<evidence type="ECO:0000313" key="1">
    <source>
        <dbReference type="EMBL" id="SDG54014.1"/>
    </source>
</evidence>
<dbReference type="EMBL" id="FNCE01000020">
    <property type="protein sequence ID" value="SDG54014.1"/>
    <property type="molecule type" value="Genomic_DNA"/>
</dbReference>
<accession>A0A1G7V2P3</accession>
<dbReference type="RefSeq" id="WP_090022452.1">
    <property type="nucleotide sequence ID" value="NZ_FNCE01000020.1"/>
</dbReference>
<keyword evidence="2" id="KW-1185">Reference proteome</keyword>
<evidence type="ECO:0000313" key="2">
    <source>
        <dbReference type="Proteomes" id="UP000199415"/>
    </source>
</evidence>
<protein>
    <submittedName>
        <fullName evidence="1">Uncharacterized conserved protein, DUF169 family</fullName>
    </submittedName>
</protein>
<dbReference type="InterPro" id="IPR003748">
    <property type="entry name" value="DUF169"/>
</dbReference>
<name>A0A1G7V2P3_9PROT</name>
<dbReference type="AlphaFoldDB" id="A0A1G7V2P3"/>
<organism evidence="1 2">
    <name type="scientific">Limimonas halophila</name>
    <dbReference type="NCBI Taxonomy" id="1082479"/>
    <lineage>
        <taxon>Bacteria</taxon>
        <taxon>Pseudomonadati</taxon>
        <taxon>Pseudomonadota</taxon>
        <taxon>Alphaproteobacteria</taxon>
        <taxon>Rhodospirillales</taxon>
        <taxon>Rhodovibrionaceae</taxon>
        <taxon>Limimonas</taxon>
    </lineage>
</organism>
<dbReference type="Proteomes" id="UP000199415">
    <property type="component" value="Unassembled WGS sequence"/>
</dbReference>
<dbReference type="Pfam" id="PF02596">
    <property type="entry name" value="DUF169"/>
    <property type="match status" value="1"/>
</dbReference>
<dbReference type="OrthoDB" id="149847at2"/>
<dbReference type="PANTHER" id="PTHR37954">
    <property type="entry name" value="BLL4979 PROTEIN"/>
    <property type="match status" value="1"/>
</dbReference>
<sequence length="239" mass="24529">MSLDPAQVSRELANSLRPAAAPIAIRFLADAPEGVPVFAEDDGGGPPVAAGCVFWMHAGQRTFATKPADHANCSVGSYTHGLVSLGEAAGQGDVAALVDAGWVAESDLAQVPAMAEKPGAIVYGPLAESPDVPDVVFLRLNAKGAMVLKDAWPQARTEGKPQCHIIPIAARHGEVAMSLGCMVSRVRTGMGNDEMTAAIPGHRLVEVVDALTRARAADEAVAAYAAQDMTATGTAPGNA</sequence>
<dbReference type="PANTHER" id="PTHR37954:SF3">
    <property type="entry name" value="DUF169 DOMAIN-CONTAINING PROTEIN"/>
    <property type="match status" value="1"/>
</dbReference>
<gene>
    <name evidence="1" type="ORF">SAMN05216241_1201</name>
</gene>